<dbReference type="CDD" id="cd11532">
    <property type="entry name" value="NTP-PPase_COG4997"/>
    <property type="match status" value="1"/>
</dbReference>
<accession>A0A1F7Z2R8</accession>
<evidence type="ECO:0000313" key="3">
    <source>
        <dbReference type="Proteomes" id="UP000177169"/>
    </source>
</evidence>
<dbReference type="InterPro" id="IPR038735">
    <property type="entry name" value="MSMEG_1276-like_NTP-PPase_dom"/>
</dbReference>
<dbReference type="STRING" id="1802505.A3D01_02675"/>
<dbReference type="AlphaFoldDB" id="A0A1F7Z2R8"/>
<gene>
    <name evidence="2" type="ORF">A3D01_02675</name>
</gene>
<comment type="caution">
    <text evidence="2">The sequence shown here is derived from an EMBL/GenBank/DDBJ whole genome shotgun (WGS) entry which is preliminary data.</text>
</comment>
<reference evidence="2 3" key="1">
    <citation type="journal article" date="2016" name="Nat. Commun.">
        <title>Thousands of microbial genomes shed light on interconnected biogeochemical processes in an aquifer system.</title>
        <authorList>
            <person name="Anantharaman K."/>
            <person name="Brown C.T."/>
            <person name="Hug L.A."/>
            <person name="Sharon I."/>
            <person name="Castelle C.J."/>
            <person name="Probst A.J."/>
            <person name="Thomas B.C."/>
            <person name="Singh A."/>
            <person name="Wilkins M.J."/>
            <person name="Karaoz U."/>
            <person name="Brodie E.L."/>
            <person name="Williams K.H."/>
            <person name="Hubbard S.S."/>
            <person name="Banfield J.F."/>
        </authorList>
    </citation>
    <scope>NUCLEOTIDE SEQUENCE [LARGE SCALE GENOMIC DNA]</scope>
</reference>
<proteinExistence type="predicted"/>
<dbReference type="EMBL" id="MGGR01000013">
    <property type="protein sequence ID" value="OGM33882.1"/>
    <property type="molecule type" value="Genomic_DNA"/>
</dbReference>
<evidence type="ECO:0000256" key="1">
    <source>
        <dbReference type="SAM" id="Coils"/>
    </source>
</evidence>
<organism evidence="2 3">
    <name type="scientific">Candidatus Woesebacteria bacterium RIFCSPHIGHO2_02_FULL_39_13</name>
    <dbReference type="NCBI Taxonomy" id="1802505"/>
    <lineage>
        <taxon>Bacteria</taxon>
        <taxon>Candidatus Woeseibacteriota</taxon>
    </lineage>
</organism>
<protein>
    <recommendedName>
        <fullName evidence="4">Phosphoribosyl-ATP pyrophosphohydrolase</fullName>
    </recommendedName>
</protein>
<evidence type="ECO:0008006" key="4">
    <source>
        <dbReference type="Google" id="ProtNLM"/>
    </source>
</evidence>
<evidence type="ECO:0000313" key="2">
    <source>
        <dbReference type="EMBL" id="OGM33882.1"/>
    </source>
</evidence>
<sequence length="134" mass="15976">MPKKIRKFKFEKLARDEIVQGIIGAGNKPTLRTLMTDEYIEELKKKILEEAMELNKAKEKEEILEELADIEEVTENILRAFGLRKYEILKIQRKKNAKRGSFKKRHYVEKVEVEDGNEWLDYYLSNPDKYPEIK</sequence>
<feature type="coiled-coil region" evidence="1">
    <location>
        <begin position="40"/>
        <end position="76"/>
    </location>
</feature>
<name>A0A1F7Z2R8_9BACT</name>
<dbReference type="SUPFAM" id="SSF101386">
    <property type="entry name" value="all-alpha NTP pyrophosphatases"/>
    <property type="match status" value="1"/>
</dbReference>
<keyword evidence="1" id="KW-0175">Coiled coil</keyword>
<dbReference type="Proteomes" id="UP000177169">
    <property type="component" value="Unassembled WGS sequence"/>
</dbReference>